<dbReference type="SUPFAM" id="SSF160369">
    <property type="entry name" value="Ribosomal protein L10-like"/>
    <property type="match status" value="1"/>
</dbReference>
<evidence type="ECO:0000256" key="1">
    <source>
        <dbReference type="ARBA" id="ARBA00008889"/>
    </source>
</evidence>
<dbReference type="Proteomes" id="UP000037751">
    <property type="component" value="Unassembled WGS sequence"/>
</dbReference>
<dbReference type="STRING" id="77020.A0A0M9VPF6"/>
<gene>
    <name evidence="3" type="ORF">Malapachy_4045</name>
</gene>
<dbReference type="VEuPathDB" id="FungiDB:Malapachy_4045"/>
<reference evidence="3 4" key="1">
    <citation type="submission" date="2015-07" db="EMBL/GenBank/DDBJ databases">
        <title>Draft Genome Sequence of Malassezia furfur CBS1878 and Malassezia pachydermatis CBS1879.</title>
        <authorList>
            <person name="Triana S."/>
            <person name="Ohm R."/>
            <person name="Gonzalez A."/>
            <person name="DeCock H."/>
            <person name="Restrepo S."/>
            <person name="Celis A."/>
        </authorList>
    </citation>
    <scope>NUCLEOTIDE SEQUENCE [LARGE SCALE GENOMIC DNA]</scope>
    <source>
        <strain evidence="3 4">CBS 1879</strain>
    </source>
</reference>
<dbReference type="Gene3D" id="3.30.70.1730">
    <property type="match status" value="1"/>
</dbReference>
<evidence type="ECO:0008006" key="5">
    <source>
        <dbReference type="Google" id="ProtNLM"/>
    </source>
</evidence>
<dbReference type="OrthoDB" id="360689at2759"/>
<evidence type="ECO:0000313" key="3">
    <source>
        <dbReference type="EMBL" id="KOS14205.1"/>
    </source>
</evidence>
<sequence length="251" mass="27568">MMSARAYATPATAPAKKYQPKVPKHFSYQDKRQKMSERKTYLYNMYVRVMQESELVVLFEAENVSVPLLKNLRTQMHSIKLPDGDKARLSAKNGGEEWDMPVSTLSMARTGLLRPVCREDKSKAVQGLGPYLHGQVALLSFPVLSPEYVGKVLRAMDKIMSAAIDEVDPKSGKKPPKMKAVVAVAERSRLLDAKAIPAFTKLPNLPTLHAQVVGLLSAPSQQLVGLLSQAGGATLAATLEARRRDLEKASE</sequence>
<dbReference type="PANTHER" id="PTHR11560">
    <property type="entry name" value="39S RIBOSOMAL PROTEIN L10, MITOCHONDRIAL"/>
    <property type="match status" value="1"/>
</dbReference>
<comment type="similarity">
    <text evidence="1">Belongs to the universal ribosomal protein uL10 family.</text>
</comment>
<comment type="caution">
    <text evidence="3">The sequence shown here is derived from an EMBL/GenBank/DDBJ whole genome shotgun (WGS) entry which is preliminary data.</text>
</comment>
<name>A0A0M9VPF6_9BASI</name>
<proteinExistence type="inferred from homology"/>
<feature type="region of interest" description="Disordered" evidence="2">
    <location>
        <begin position="1"/>
        <end position="30"/>
    </location>
</feature>
<evidence type="ECO:0000256" key="2">
    <source>
        <dbReference type="SAM" id="MobiDB-lite"/>
    </source>
</evidence>
<evidence type="ECO:0000313" key="4">
    <source>
        <dbReference type="Proteomes" id="UP000037751"/>
    </source>
</evidence>
<dbReference type="EMBL" id="LGAV01000004">
    <property type="protein sequence ID" value="KOS14205.1"/>
    <property type="molecule type" value="Genomic_DNA"/>
</dbReference>
<keyword evidence="4" id="KW-1185">Reference proteome</keyword>
<dbReference type="RefSeq" id="XP_017991837.1">
    <property type="nucleotide sequence ID" value="XM_018138500.1"/>
</dbReference>
<accession>A0A0M9VPF6</accession>
<dbReference type="GeneID" id="28730376"/>
<feature type="compositionally biased region" description="Low complexity" evidence="2">
    <location>
        <begin position="1"/>
        <end position="17"/>
    </location>
</feature>
<dbReference type="InterPro" id="IPR043141">
    <property type="entry name" value="Ribosomal_uL10-like_sf"/>
</dbReference>
<dbReference type="InterPro" id="IPR047865">
    <property type="entry name" value="Ribosomal_uL10_bac_type"/>
</dbReference>
<protein>
    <recommendedName>
        <fullName evidence="5">50S ribosomal protein L10</fullName>
    </recommendedName>
</protein>
<organism evidence="3 4">
    <name type="scientific">Malassezia pachydermatis</name>
    <dbReference type="NCBI Taxonomy" id="77020"/>
    <lineage>
        <taxon>Eukaryota</taxon>
        <taxon>Fungi</taxon>
        <taxon>Dikarya</taxon>
        <taxon>Basidiomycota</taxon>
        <taxon>Ustilaginomycotina</taxon>
        <taxon>Malasseziomycetes</taxon>
        <taxon>Malasseziales</taxon>
        <taxon>Malasseziaceae</taxon>
        <taxon>Malassezia</taxon>
    </lineage>
</organism>
<dbReference type="AlphaFoldDB" id="A0A0M9VPF6"/>